<dbReference type="InterPro" id="IPR036388">
    <property type="entry name" value="WH-like_DNA-bd_sf"/>
</dbReference>
<dbReference type="InterPro" id="IPR041698">
    <property type="entry name" value="Methyltransf_25"/>
</dbReference>
<name>A0A0H4X4A4_9BACT</name>
<dbReference type="InterPro" id="IPR016461">
    <property type="entry name" value="COMT-like"/>
</dbReference>
<evidence type="ECO:0000313" key="6">
    <source>
        <dbReference type="EMBL" id="AKQ68470.1"/>
    </source>
</evidence>
<protein>
    <submittedName>
        <fullName evidence="6">O-methyltransferase, family 2</fullName>
    </submittedName>
</protein>
<dbReference type="OrthoDB" id="9810615at2"/>
<dbReference type="EMBL" id="CP012109">
    <property type="protein sequence ID" value="AKQ68470.1"/>
    <property type="molecule type" value="Genomic_DNA"/>
</dbReference>
<dbReference type="GO" id="GO:0046983">
    <property type="term" value="F:protein dimerization activity"/>
    <property type="evidence" value="ECO:0007669"/>
    <property type="project" value="InterPro"/>
</dbReference>
<feature type="domain" description="O-methyltransferase dimerisation" evidence="4">
    <location>
        <begin position="27"/>
        <end position="99"/>
    </location>
</feature>
<dbReference type="CDD" id="cd02440">
    <property type="entry name" value="AdoMet_MTases"/>
    <property type="match status" value="1"/>
</dbReference>
<keyword evidence="7" id="KW-1185">Reference proteome</keyword>
<reference evidence="6 7" key="1">
    <citation type="journal article" date="2016" name="PLoS ONE">
        <title>Complete Genome Sequence and Comparative Genomics of a Novel Myxobacterium Myxococcus hansupus.</title>
        <authorList>
            <person name="Sharma G."/>
            <person name="Narwani T."/>
            <person name="Subramanian S."/>
        </authorList>
    </citation>
    <scope>NUCLEOTIDE SEQUENCE [LARGE SCALE GENOMIC DNA]</scope>
    <source>
        <strain evidence="7">mixupus</strain>
    </source>
</reference>
<dbReference type="PATRIC" id="fig|1297742.4.peg.5469"/>
<proteinExistence type="predicted"/>
<dbReference type="SUPFAM" id="SSF46785">
    <property type="entry name" value="Winged helix' DNA-binding domain"/>
    <property type="match status" value="2"/>
</dbReference>
<evidence type="ECO:0000313" key="7">
    <source>
        <dbReference type="Proteomes" id="UP000009026"/>
    </source>
</evidence>
<organism evidence="6 7">
    <name type="scientific">Pseudomyxococcus hansupus</name>
    <dbReference type="NCBI Taxonomy" id="1297742"/>
    <lineage>
        <taxon>Bacteria</taxon>
        <taxon>Pseudomonadati</taxon>
        <taxon>Myxococcota</taxon>
        <taxon>Myxococcia</taxon>
        <taxon>Myxococcales</taxon>
        <taxon>Cystobacterineae</taxon>
        <taxon>Myxococcaceae</taxon>
        <taxon>Pseudomyxococcus</taxon>
    </lineage>
</organism>
<keyword evidence="2 6" id="KW-0808">Transferase</keyword>
<evidence type="ECO:0000259" key="5">
    <source>
        <dbReference type="Pfam" id="PF13649"/>
    </source>
</evidence>
<sequence length="499" mass="53620">MSESTPAPSPAFVQQLNFHARDASNEAAALQAAVSLGLFEHLPEAGTAEPASLAALVKQVGGASRGVRAVVEPLVALGFIHLEDGRGYVLPPATAAFLRDAAFVAGLREARRWWHVLALLPQAVRGGAPVTWDGVEWDLLGAYRALFLAPPPSFPNAEARDFHDRFARNPARTLALVASAELGVLARLVQGASPLDVLAREVDAVPEALAVLLGTLAAMGIAQEREGGWGLTEAAGRALDAQSLPYFQRALPATLAYWEALGHLDEAVREQRFRLDLREPETARRIYQENASRISSIFASHLRLSRQAAALVRKMRPLAEARVLDVGTGSGVWGAAFGLADPSSHVTYLDSPHVLDAVRPHLAKLKLEARSRLWAGDCLSVDYGESCFDVILLPQIIPALPPAELPGFFARLARALKPGGLLLISGYLLTDRRDGPLDALYFSLRRYVTNEGDVLSLPEFRALLAPVGLTEARGFDMPIQQVVIAHRGDVAWADAASSG</sequence>
<evidence type="ECO:0000256" key="2">
    <source>
        <dbReference type="ARBA" id="ARBA00022679"/>
    </source>
</evidence>
<evidence type="ECO:0000259" key="4">
    <source>
        <dbReference type="Pfam" id="PF08100"/>
    </source>
</evidence>
<dbReference type="InterPro" id="IPR029063">
    <property type="entry name" value="SAM-dependent_MTases_sf"/>
</dbReference>
<dbReference type="STRING" id="1297742.A176_005382"/>
<dbReference type="Proteomes" id="UP000009026">
    <property type="component" value="Chromosome"/>
</dbReference>
<evidence type="ECO:0000256" key="3">
    <source>
        <dbReference type="ARBA" id="ARBA00022691"/>
    </source>
</evidence>
<feature type="domain" description="Methyltransferase" evidence="5">
    <location>
        <begin position="323"/>
        <end position="420"/>
    </location>
</feature>
<dbReference type="Gene3D" id="3.40.50.150">
    <property type="entry name" value="Vaccinia Virus protein VP39"/>
    <property type="match status" value="1"/>
</dbReference>
<dbReference type="Pfam" id="PF08100">
    <property type="entry name" value="Dimerisation"/>
    <property type="match status" value="1"/>
</dbReference>
<dbReference type="SUPFAM" id="SSF53335">
    <property type="entry name" value="S-adenosyl-L-methionine-dependent methyltransferases"/>
    <property type="match status" value="1"/>
</dbReference>
<dbReference type="PANTHER" id="PTHR43712">
    <property type="entry name" value="PUTATIVE (AFU_ORTHOLOGUE AFUA_4G14580)-RELATED"/>
    <property type="match status" value="1"/>
</dbReference>
<dbReference type="RefSeq" id="WP_002638232.1">
    <property type="nucleotide sequence ID" value="NZ_CP012109.1"/>
</dbReference>
<dbReference type="GO" id="GO:0008168">
    <property type="term" value="F:methyltransferase activity"/>
    <property type="evidence" value="ECO:0007669"/>
    <property type="project" value="UniProtKB-KW"/>
</dbReference>
<dbReference type="InterPro" id="IPR012967">
    <property type="entry name" value="COMT_dimerisation"/>
</dbReference>
<keyword evidence="1 6" id="KW-0489">Methyltransferase</keyword>
<accession>A0A0H4X4A4</accession>
<keyword evidence="3" id="KW-0949">S-adenosyl-L-methionine</keyword>
<dbReference type="PANTHER" id="PTHR43712:SF2">
    <property type="entry name" value="O-METHYLTRANSFERASE CICE"/>
    <property type="match status" value="1"/>
</dbReference>
<dbReference type="PROSITE" id="PS51683">
    <property type="entry name" value="SAM_OMT_II"/>
    <property type="match status" value="1"/>
</dbReference>
<dbReference type="eggNOG" id="COG0500">
    <property type="taxonomic scope" value="Bacteria"/>
</dbReference>
<dbReference type="AlphaFoldDB" id="A0A0H4X4A4"/>
<dbReference type="GO" id="GO:0032259">
    <property type="term" value="P:methylation"/>
    <property type="evidence" value="ECO:0007669"/>
    <property type="project" value="UniProtKB-KW"/>
</dbReference>
<dbReference type="KEGG" id="mym:A176_005382"/>
<dbReference type="Pfam" id="PF13649">
    <property type="entry name" value="Methyltransf_25"/>
    <property type="match status" value="1"/>
</dbReference>
<gene>
    <name evidence="6" type="ORF">A176_005382</name>
</gene>
<dbReference type="InterPro" id="IPR036390">
    <property type="entry name" value="WH_DNA-bd_sf"/>
</dbReference>
<dbReference type="Gene3D" id="1.10.10.10">
    <property type="entry name" value="Winged helix-like DNA-binding domain superfamily/Winged helix DNA-binding domain"/>
    <property type="match status" value="2"/>
</dbReference>
<evidence type="ECO:0000256" key="1">
    <source>
        <dbReference type="ARBA" id="ARBA00022603"/>
    </source>
</evidence>